<feature type="transmembrane region" description="Helical" evidence="1">
    <location>
        <begin position="76"/>
        <end position="99"/>
    </location>
</feature>
<keyword evidence="3" id="KW-1185">Reference proteome</keyword>
<evidence type="ECO:0000313" key="2">
    <source>
        <dbReference type="EMBL" id="PZE21021.1"/>
    </source>
</evidence>
<protein>
    <submittedName>
        <fullName evidence="2">Uncharacterized protein</fullName>
    </submittedName>
</protein>
<dbReference type="EMBL" id="NHRJ02000004">
    <property type="protein sequence ID" value="PZE21021.1"/>
    <property type="molecule type" value="Genomic_DNA"/>
</dbReference>
<name>A0A2W1ND57_PAEXE</name>
<proteinExistence type="predicted"/>
<reference evidence="2" key="1">
    <citation type="submission" date="2018-06" db="EMBL/GenBank/DDBJ databases">
        <title>Paenibacillus xerothermodurans sp. nov. an extremely dry heat resistant spore forming bacterium isolated from the soil of Cape Canaveral, Florida.</title>
        <authorList>
            <person name="Seuylemezian A."/>
            <person name="Kaur N."/>
            <person name="Patil P."/>
            <person name="Patil P."/>
            <person name="Mayilraj S."/>
            <person name="Vaishampayan P."/>
        </authorList>
    </citation>
    <scope>NUCLEOTIDE SEQUENCE [LARGE SCALE GENOMIC DNA]</scope>
    <source>
        <strain evidence="2">ATCC 27380</strain>
    </source>
</reference>
<gene>
    <name evidence="2" type="ORF">CBW46_010070</name>
</gene>
<feature type="transmembrane region" description="Helical" evidence="1">
    <location>
        <begin position="38"/>
        <end position="56"/>
    </location>
</feature>
<keyword evidence="1" id="KW-1133">Transmembrane helix</keyword>
<accession>A0A2W1ND57</accession>
<dbReference type="AlphaFoldDB" id="A0A2W1ND57"/>
<evidence type="ECO:0000256" key="1">
    <source>
        <dbReference type="SAM" id="Phobius"/>
    </source>
</evidence>
<dbReference type="Proteomes" id="UP000214746">
    <property type="component" value="Unassembled WGS sequence"/>
</dbReference>
<keyword evidence="1" id="KW-0472">Membrane</keyword>
<sequence>MPVEAETLSMLTVGFSIVLLIGTVVFTALLVRTKSFGYIWFLLNIALLIAGYYFALDVLRGNTDVHPVLRSEANSLSIGLTAVFWGFSVLCTLIGVLHISHRTER</sequence>
<dbReference type="OrthoDB" id="2969924at2"/>
<organism evidence="2 3">
    <name type="scientific">Paenibacillus xerothermodurans</name>
    <dbReference type="NCBI Taxonomy" id="1977292"/>
    <lineage>
        <taxon>Bacteria</taxon>
        <taxon>Bacillati</taxon>
        <taxon>Bacillota</taxon>
        <taxon>Bacilli</taxon>
        <taxon>Bacillales</taxon>
        <taxon>Paenibacillaceae</taxon>
        <taxon>Paenibacillus</taxon>
    </lineage>
</organism>
<evidence type="ECO:0000313" key="3">
    <source>
        <dbReference type="Proteomes" id="UP000214746"/>
    </source>
</evidence>
<comment type="caution">
    <text evidence="2">The sequence shown here is derived from an EMBL/GenBank/DDBJ whole genome shotgun (WGS) entry which is preliminary data.</text>
</comment>
<dbReference type="RefSeq" id="WP_089199878.1">
    <property type="nucleotide sequence ID" value="NZ_NHRJ02000004.1"/>
</dbReference>
<keyword evidence="1" id="KW-0812">Transmembrane</keyword>
<feature type="transmembrane region" description="Helical" evidence="1">
    <location>
        <begin position="12"/>
        <end position="31"/>
    </location>
</feature>